<comment type="subcellular location">
    <subcellularLocation>
        <location evidence="1">Membrane</location>
        <topology evidence="1">Multi-pass membrane protein</topology>
    </subcellularLocation>
</comment>
<evidence type="ECO:0000256" key="3">
    <source>
        <dbReference type="ARBA" id="ARBA00022692"/>
    </source>
</evidence>
<feature type="transmembrane region" description="Helical" evidence="8">
    <location>
        <begin position="120"/>
        <end position="137"/>
    </location>
</feature>
<keyword evidence="6 8" id="KW-0472">Membrane</keyword>
<evidence type="ECO:0000256" key="1">
    <source>
        <dbReference type="ARBA" id="ARBA00004141"/>
    </source>
</evidence>
<protein>
    <recommendedName>
        <fullName evidence="7">Heme O synthase</fullName>
    </recommendedName>
</protein>
<dbReference type="Proteomes" id="UP001303046">
    <property type="component" value="Unassembled WGS sequence"/>
</dbReference>
<sequence length="410" mass="44957">MVQAIKLVPLFYETLFVTYNMLRYGWLLCARLNVRPSTSSALVHSSAPPFSLPKVRPHEDEIPQTTQGTRSPLPIIDLGKRKPTKKEINLVVPETQLELWTKMEPRGLISAYLQLSKSKLTMLITSTAVAGFLMASVSISVLPLAACATGTALLSSAANACNQLLEAPYDAQMKRTQSRVLVVHRFSPLHALSFAGVTAVFGAGTLCYFTNPLAASLGLLNLALYVGVYTPLKRTHIACTWAGAVVGAIPPLMGYAAATGTLDASAMCLAAILYSWQFPHFNGLSWNLRGDYSKAGYRVMCVTNERLCRVTSIRHSLALVGLCSVAAPLTNLTSTTFALDSLPVNAYLCWLAYKFYKAPDAQNSRRLFFYSLFYLPLIMTLMVVSNYSRSEAQKKSLLERLKSISTLVDF</sequence>
<evidence type="ECO:0000256" key="4">
    <source>
        <dbReference type="ARBA" id="ARBA00022989"/>
    </source>
</evidence>
<evidence type="ECO:0000256" key="7">
    <source>
        <dbReference type="ARBA" id="ARBA00030253"/>
    </source>
</evidence>
<dbReference type="Pfam" id="PF01040">
    <property type="entry name" value="UbiA"/>
    <property type="match status" value="1"/>
</dbReference>
<feature type="transmembrane region" description="Helical" evidence="8">
    <location>
        <begin position="186"/>
        <end position="206"/>
    </location>
</feature>
<keyword evidence="4 8" id="KW-1133">Transmembrane helix</keyword>
<evidence type="ECO:0000256" key="5">
    <source>
        <dbReference type="ARBA" id="ARBA00023133"/>
    </source>
</evidence>
<keyword evidence="10" id="KW-1185">Reference proteome</keyword>
<comment type="caution">
    <text evidence="9">The sequence shown here is derived from an EMBL/GenBank/DDBJ whole genome shotgun (WGS) entry which is preliminary data.</text>
</comment>
<keyword evidence="2" id="KW-0808">Transferase</keyword>
<evidence type="ECO:0000313" key="10">
    <source>
        <dbReference type="Proteomes" id="UP001303046"/>
    </source>
</evidence>
<dbReference type="InterPro" id="IPR000537">
    <property type="entry name" value="UbiA_prenyltransferase"/>
</dbReference>
<dbReference type="HAMAP" id="MF_00154">
    <property type="entry name" value="CyoE_CtaB"/>
    <property type="match status" value="1"/>
</dbReference>
<accession>A0ABR1C0F0</accession>
<feature type="transmembrane region" description="Helical" evidence="8">
    <location>
        <begin position="367"/>
        <end position="387"/>
    </location>
</feature>
<keyword evidence="3 8" id="KW-0812">Transmembrane</keyword>
<dbReference type="Gene3D" id="1.10.357.140">
    <property type="entry name" value="UbiA prenyltransferase"/>
    <property type="match status" value="1"/>
</dbReference>
<dbReference type="PANTHER" id="PTHR43448:SF2">
    <property type="entry name" value="PROTOHEME IX FARNESYLTRANSFERASE, MITOCHONDRIAL"/>
    <property type="match status" value="1"/>
</dbReference>
<dbReference type="EMBL" id="JAVFWL010000002">
    <property type="protein sequence ID" value="KAK6732047.1"/>
    <property type="molecule type" value="Genomic_DNA"/>
</dbReference>
<reference evidence="9 10" key="1">
    <citation type="submission" date="2023-08" db="EMBL/GenBank/DDBJ databases">
        <title>A Necator americanus chromosomal reference genome.</title>
        <authorList>
            <person name="Ilik V."/>
            <person name="Petrzelkova K.J."/>
            <person name="Pardy F."/>
            <person name="Fuh T."/>
            <person name="Niatou-Singa F.S."/>
            <person name="Gouil Q."/>
            <person name="Baker L."/>
            <person name="Ritchie M.E."/>
            <person name="Jex A.R."/>
            <person name="Gazzola D."/>
            <person name="Li H."/>
            <person name="Toshio Fujiwara R."/>
            <person name="Zhan B."/>
            <person name="Aroian R.V."/>
            <person name="Pafco B."/>
            <person name="Schwarz E.M."/>
        </authorList>
    </citation>
    <scope>NUCLEOTIDE SEQUENCE [LARGE SCALE GENOMIC DNA]</scope>
    <source>
        <strain evidence="9 10">Aroian</strain>
        <tissue evidence="9">Whole animal</tissue>
    </source>
</reference>
<proteinExistence type="inferred from homology"/>
<dbReference type="PANTHER" id="PTHR43448">
    <property type="entry name" value="PROTOHEME IX FARNESYLTRANSFERASE, MITOCHONDRIAL"/>
    <property type="match status" value="1"/>
</dbReference>
<evidence type="ECO:0000256" key="8">
    <source>
        <dbReference type="SAM" id="Phobius"/>
    </source>
</evidence>
<evidence type="ECO:0000313" key="9">
    <source>
        <dbReference type="EMBL" id="KAK6732047.1"/>
    </source>
</evidence>
<gene>
    <name evidence="9" type="primary">Necator_chrII.g4219</name>
    <name evidence="9" type="ORF">RB195_016427</name>
</gene>
<organism evidence="9 10">
    <name type="scientific">Necator americanus</name>
    <name type="common">Human hookworm</name>
    <dbReference type="NCBI Taxonomy" id="51031"/>
    <lineage>
        <taxon>Eukaryota</taxon>
        <taxon>Metazoa</taxon>
        <taxon>Ecdysozoa</taxon>
        <taxon>Nematoda</taxon>
        <taxon>Chromadorea</taxon>
        <taxon>Rhabditida</taxon>
        <taxon>Rhabditina</taxon>
        <taxon>Rhabditomorpha</taxon>
        <taxon>Strongyloidea</taxon>
        <taxon>Ancylostomatidae</taxon>
        <taxon>Bunostominae</taxon>
        <taxon>Necator</taxon>
    </lineage>
</organism>
<dbReference type="NCBIfam" id="TIGR01473">
    <property type="entry name" value="cyoE_ctaB"/>
    <property type="match status" value="1"/>
</dbReference>
<dbReference type="CDD" id="cd13957">
    <property type="entry name" value="PT_UbiA_Cox10"/>
    <property type="match status" value="1"/>
</dbReference>
<feature type="transmembrane region" description="Helical" evidence="8">
    <location>
        <begin position="212"/>
        <end position="232"/>
    </location>
</feature>
<name>A0ABR1C0F0_NECAM</name>
<dbReference type="InterPro" id="IPR006369">
    <property type="entry name" value="Protohaem_IX_farnesylTrfase"/>
</dbReference>
<evidence type="ECO:0000256" key="2">
    <source>
        <dbReference type="ARBA" id="ARBA00022679"/>
    </source>
</evidence>
<dbReference type="InterPro" id="IPR044878">
    <property type="entry name" value="UbiA_sf"/>
</dbReference>
<evidence type="ECO:0000256" key="6">
    <source>
        <dbReference type="ARBA" id="ARBA00023136"/>
    </source>
</evidence>
<keyword evidence="5" id="KW-0350">Heme biosynthesis</keyword>